<dbReference type="Proteomes" id="UP000076744">
    <property type="component" value="Unassembled WGS sequence"/>
</dbReference>
<evidence type="ECO:0000256" key="1">
    <source>
        <dbReference type="SAM" id="MobiDB-lite"/>
    </source>
</evidence>
<comment type="caution">
    <text evidence="3">The sequence shown here is derived from an EMBL/GenBank/DDBJ whole genome shotgun (WGS) entry which is preliminary data.</text>
</comment>
<keyword evidence="2" id="KW-0472">Membrane</keyword>
<feature type="region of interest" description="Disordered" evidence="1">
    <location>
        <begin position="92"/>
        <end position="281"/>
    </location>
</feature>
<evidence type="ECO:0000256" key="2">
    <source>
        <dbReference type="SAM" id="Phobius"/>
    </source>
</evidence>
<organism evidence="3 4">
    <name type="scientific">Cordyceps fumosorosea (strain ARSEF 2679)</name>
    <name type="common">Isaria fumosorosea</name>
    <dbReference type="NCBI Taxonomy" id="1081104"/>
    <lineage>
        <taxon>Eukaryota</taxon>
        <taxon>Fungi</taxon>
        <taxon>Dikarya</taxon>
        <taxon>Ascomycota</taxon>
        <taxon>Pezizomycotina</taxon>
        <taxon>Sordariomycetes</taxon>
        <taxon>Hypocreomycetidae</taxon>
        <taxon>Hypocreales</taxon>
        <taxon>Cordycipitaceae</taxon>
        <taxon>Cordyceps</taxon>
    </lineage>
</organism>
<dbReference type="RefSeq" id="XP_018706636.1">
    <property type="nucleotide sequence ID" value="XM_018845929.1"/>
</dbReference>
<proteinExistence type="predicted"/>
<feature type="compositionally biased region" description="Low complexity" evidence="1">
    <location>
        <begin position="189"/>
        <end position="201"/>
    </location>
</feature>
<evidence type="ECO:0000313" key="4">
    <source>
        <dbReference type="Proteomes" id="UP000076744"/>
    </source>
</evidence>
<keyword evidence="2" id="KW-1133">Transmembrane helix</keyword>
<protein>
    <submittedName>
        <fullName evidence="3">Uncharacterized protein</fullName>
    </submittedName>
</protein>
<accession>A0A162MTZ4</accession>
<keyword evidence="4" id="KW-1185">Reference proteome</keyword>
<feature type="transmembrane region" description="Helical" evidence="2">
    <location>
        <begin position="52"/>
        <end position="72"/>
    </location>
</feature>
<name>A0A162MTZ4_CORFA</name>
<feature type="compositionally biased region" description="Basic and acidic residues" evidence="1">
    <location>
        <begin position="137"/>
        <end position="158"/>
    </location>
</feature>
<dbReference type="AlphaFoldDB" id="A0A162MTZ4"/>
<feature type="compositionally biased region" description="Basic and acidic residues" evidence="1">
    <location>
        <begin position="264"/>
        <end position="281"/>
    </location>
</feature>
<gene>
    <name evidence="3" type="ORF">ISF_02323</name>
</gene>
<evidence type="ECO:0000313" key="3">
    <source>
        <dbReference type="EMBL" id="OAA70349.1"/>
    </source>
</evidence>
<keyword evidence="2" id="KW-0812">Transmembrane</keyword>
<reference evidence="3 4" key="1">
    <citation type="journal article" date="2016" name="Genome Biol. Evol.">
        <title>Divergent and convergent evolution of fungal pathogenicity.</title>
        <authorList>
            <person name="Shang Y."/>
            <person name="Xiao G."/>
            <person name="Zheng P."/>
            <person name="Cen K."/>
            <person name="Zhan S."/>
            <person name="Wang C."/>
        </authorList>
    </citation>
    <scope>NUCLEOTIDE SEQUENCE [LARGE SCALE GENOMIC DNA]</scope>
    <source>
        <strain evidence="3 4">ARSEF 2679</strain>
    </source>
</reference>
<sequence length="337" mass="37038">MAVVLQRVALKVLVDKPAGANGGEKVEEQPRLDNPHNGERCERIDRPFLRLLLFKFAWSACIFLALFFRHFLNVGYFPPLRLSMKQLQNRLVQNRRRPQPVPDDAPTRLGEKQHQRHKHDTCQPRQERKYAVPVRVPADHAAQDRSDRQPEHSPDLRPPHVGAALRERDHVGDHCAGQRRRGTAADPLQAAQREQRAVAAAPSRQPGAGGDVHGQERQVHGSSPETIGEGGDEGWHGALRDDEDGDGEVDMGAADGVGGGDLGRGGEVDLRGQRREKGDEGRRDDYGLLFAVAEDGVRLVGRVVCRQGGNGKVVSLAPHVADYSGVAARFTVVCFLV</sequence>
<dbReference type="GeneID" id="30018615"/>
<feature type="compositionally biased region" description="Basic and acidic residues" evidence="1">
    <location>
        <begin position="120"/>
        <end position="130"/>
    </location>
</feature>
<dbReference type="EMBL" id="AZHB01000004">
    <property type="protein sequence ID" value="OAA70349.1"/>
    <property type="molecule type" value="Genomic_DNA"/>
</dbReference>